<dbReference type="Proteomes" id="UP000014480">
    <property type="component" value="Unassembled WGS sequence"/>
</dbReference>
<feature type="signal peptide" evidence="1">
    <location>
        <begin position="1"/>
        <end position="18"/>
    </location>
</feature>
<dbReference type="AlphaFoldDB" id="A0A484FY24"/>
<feature type="chain" id="PRO_5019811012" evidence="1">
    <location>
        <begin position="19"/>
        <end position="73"/>
    </location>
</feature>
<name>A0A484FY24_COLOR</name>
<reference evidence="3" key="1">
    <citation type="journal article" date="2013" name="New Phytol.">
        <title>Comparative genomic and transcriptomic analyses reveal the hemibiotrophic stage shift of Colletotrichum fungi.</title>
        <authorList>
            <person name="Gan P."/>
            <person name="Ikeda K."/>
            <person name="Irieda H."/>
            <person name="Narusaka M."/>
            <person name="O'Connell R.J."/>
            <person name="Narusaka Y."/>
            <person name="Takano Y."/>
            <person name="Kubo Y."/>
            <person name="Shirasu K."/>
        </authorList>
    </citation>
    <scope>NUCLEOTIDE SEQUENCE [LARGE SCALE GENOMIC DNA]</scope>
    <source>
        <strain evidence="3">104-T / ATCC 96160 / CBS 514.97 / LARS 414 / MAFF 240422</strain>
    </source>
</reference>
<accession>A0A484FY24</accession>
<organism evidence="2 3">
    <name type="scientific">Colletotrichum orbiculare (strain 104-T / ATCC 96160 / CBS 514.97 / LARS 414 / MAFF 240422)</name>
    <name type="common">Cucumber anthracnose fungus</name>
    <name type="synonym">Colletotrichum lagenarium</name>
    <dbReference type="NCBI Taxonomy" id="1213857"/>
    <lineage>
        <taxon>Eukaryota</taxon>
        <taxon>Fungi</taxon>
        <taxon>Dikarya</taxon>
        <taxon>Ascomycota</taxon>
        <taxon>Pezizomycotina</taxon>
        <taxon>Sordariomycetes</taxon>
        <taxon>Hypocreomycetidae</taxon>
        <taxon>Glomerellales</taxon>
        <taxon>Glomerellaceae</taxon>
        <taxon>Colletotrichum</taxon>
        <taxon>Colletotrichum orbiculare species complex</taxon>
    </lineage>
</organism>
<dbReference type="EMBL" id="AMCV02000009">
    <property type="protein sequence ID" value="TDZ22860.1"/>
    <property type="molecule type" value="Genomic_DNA"/>
</dbReference>
<evidence type="ECO:0000256" key="1">
    <source>
        <dbReference type="SAM" id="SignalP"/>
    </source>
</evidence>
<reference evidence="3" key="2">
    <citation type="journal article" date="2019" name="Mol. Plant Microbe Interact.">
        <title>Genome sequence resources for four phytopathogenic fungi from the Colletotrichum orbiculare species complex.</title>
        <authorList>
            <person name="Gan P."/>
            <person name="Tsushima A."/>
            <person name="Narusaka M."/>
            <person name="Narusaka Y."/>
            <person name="Takano Y."/>
            <person name="Kubo Y."/>
            <person name="Shirasu K."/>
        </authorList>
    </citation>
    <scope>GENOME REANNOTATION</scope>
    <source>
        <strain evidence="3">104-T / ATCC 96160 / CBS 514.97 / LARS 414 / MAFF 240422</strain>
    </source>
</reference>
<evidence type="ECO:0000313" key="3">
    <source>
        <dbReference type="Proteomes" id="UP000014480"/>
    </source>
</evidence>
<dbReference type="OrthoDB" id="4813093at2759"/>
<gene>
    <name evidence="2" type="ORF">Cob_v004324</name>
</gene>
<protein>
    <submittedName>
        <fullName evidence="2">Uncharacterized protein</fullName>
    </submittedName>
</protein>
<sequence>MYASSFVVMLLAIPFAAAVPVAQQKHNGKPIHVKVPGVGTGEYWPGDHGHDGNVAVWNLAHYGKVTAPGKKGP</sequence>
<keyword evidence="3" id="KW-1185">Reference proteome</keyword>
<keyword evidence="1" id="KW-0732">Signal</keyword>
<evidence type="ECO:0000313" key="2">
    <source>
        <dbReference type="EMBL" id="TDZ22860.1"/>
    </source>
</evidence>
<comment type="caution">
    <text evidence="2">The sequence shown here is derived from an EMBL/GenBank/DDBJ whole genome shotgun (WGS) entry which is preliminary data.</text>
</comment>
<proteinExistence type="predicted"/>